<feature type="non-terminal residue" evidence="2">
    <location>
        <position position="224"/>
    </location>
</feature>
<evidence type="ECO:0000313" key="3">
    <source>
        <dbReference type="Proteomes" id="UP000237000"/>
    </source>
</evidence>
<feature type="region of interest" description="Disordered" evidence="1">
    <location>
        <begin position="1"/>
        <end position="20"/>
    </location>
</feature>
<evidence type="ECO:0000256" key="1">
    <source>
        <dbReference type="SAM" id="MobiDB-lite"/>
    </source>
</evidence>
<protein>
    <submittedName>
        <fullName evidence="2">Uncharacterized protein</fullName>
    </submittedName>
</protein>
<keyword evidence="3" id="KW-1185">Reference proteome</keyword>
<accession>A0A2P5BX73</accession>
<name>A0A2P5BX73_TREOI</name>
<organism evidence="2 3">
    <name type="scientific">Trema orientale</name>
    <name type="common">Charcoal tree</name>
    <name type="synonym">Celtis orientalis</name>
    <dbReference type="NCBI Taxonomy" id="63057"/>
    <lineage>
        <taxon>Eukaryota</taxon>
        <taxon>Viridiplantae</taxon>
        <taxon>Streptophyta</taxon>
        <taxon>Embryophyta</taxon>
        <taxon>Tracheophyta</taxon>
        <taxon>Spermatophyta</taxon>
        <taxon>Magnoliopsida</taxon>
        <taxon>eudicotyledons</taxon>
        <taxon>Gunneridae</taxon>
        <taxon>Pentapetalae</taxon>
        <taxon>rosids</taxon>
        <taxon>fabids</taxon>
        <taxon>Rosales</taxon>
        <taxon>Cannabaceae</taxon>
        <taxon>Trema</taxon>
    </lineage>
</organism>
<reference evidence="3" key="1">
    <citation type="submission" date="2016-06" db="EMBL/GenBank/DDBJ databases">
        <title>Parallel loss of symbiosis genes in relatives of nitrogen-fixing non-legume Parasponia.</title>
        <authorList>
            <person name="Van Velzen R."/>
            <person name="Holmer R."/>
            <person name="Bu F."/>
            <person name="Rutten L."/>
            <person name="Van Zeijl A."/>
            <person name="Liu W."/>
            <person name="Santuari L."/>
            <person name="Cao Q."/>
            <person name="Sharma T."/>
            <person name="Shen D."/>
            <person name="Roswanjaya Y."/>
            <person name="Wardhani T."/>
            <person name="Kalhor M.S."/>
            <person name="Jansen J."/>
            <person name="Van den Hoogen J."/>
            <person name="Gungor B."/>
            <person name="Hartog M."/>
            <person name="Hontelez J."/>
            <person name="Verver J."/>
            <person name="Yang W.-C."/>
            <person name="Schijlen E."/>
            <person name="Repin R."/>
            <person name="Schilthuizen M."/>
            <person name="Schranz E."/>
            <person name="Heidstra R."/>
            <person name="Miyata K."/>
            <person name="Fedorova E."/>
            <person name="Kohlen W."/>
            <person name="Bisseling T."/>
            <person name="Smit S."/>
            <person name="Geurts R."/>
        </authorList>
    </citation>
    <scope>NUCLEOTIDE SEQUENCE [LARGE SCALE GENOMIC DNA]</scope>
    <source>
        <strain evidence="3">cv. RG33-2</strain>
    </source>
</reference>
<evidence type="ECO:0000313" key="2">
    <source>
        <dbReference type="EMBL" id="PON53415.1"/>
    </source>
</evidence>
<feature type="compositionally biased region" description="Polar residues" evidence="1">
    <location>
        <begin position="163"/>
        <end position="172"/>
    </location>
</feature>
<dbReference type="InParanoid" id="A0A2P5BX73"/>
<feature type="region of interest" description="Disordered" evidence="1">
    <location>
        <begin position="141"/>
        <end position="224"/>
    </location>
</feature>
<dbReference type="Proteomes" id="UP000237000">
    <property type="component" value="Unassembled WGS sequence"/>
</dbReference>
<gene>
    <name evidence="2" type="ORF">TorRG33x02_305600</name>
</gene>
<sequence length="224" mass="23950">MGLHGLDRDPAHSLDRGDHGMVQEVARVSMSKQIRQGDHGPDVRVSGVPLSNATDHGLSTNQKLGAQNQTQGAHGLVGEAARVSRSFHNFGDQGLQGTSARVFGDGFLSQVAARGVLTSQEKGAHGLVGETSRVYMHSQKQDYGDQGLKRTDSRVLHGDGSGSEYNQISPASLTRAAGPFKEGCHDERRVPQQTRFKRDALQSTDGDNDPQRNASIAVGPSFAQ</sequence>
<feature type="compositionally biased region" description="Basic and acidic residues" evidence="1">
    <location>
        <begin position="182"/>
        <end position="200"/>
    </location>
</feature>
<feature type="compositionally biased region" description="Basic and acidic residues" evidence="1">
    <location>
        <begin position="141"/>
        <end position="157"/>
    </location>
</feature>
<dbReference type="EMBL" id="JXTC01000445">
    <property type="protein sequence ID" value="PON53415.1"/>
    <property type="molecule type" value="Genomic_DNA"/>
</dbReference>
<proteinExistence type="predicted"/>
<comment type="caution">
    <text evidence="2">The sequence shown here is derived from an EMBL/GenBank/DDBJ whole genome shotgun (WGS) entry which is preliminary data.</text>
</comment>
<dbReference type="AlphaFoldDB" id="A0A2P5BX73"/>